<dbReference type="PROSITE" id="PS00935">
    <property type="entry name" value="GLYOXALASE_I_2"/>
    <property type="match status" value="1"/>
</dbReference>
<evidence type="ECO:0000256" key="10">
    <source>
        <dbReference type="PIRSR" id="PIRSR604361-1"/>
    </source>
</evidence>
<comment type="caution">
    <text evidence="14">The sequence shown here is derived from an EMBL/GenBank/DDBJ whole genome shotgun (WGS) entry which is preliminary data.</text>
</comment>
<evidence type="ECO:0000256" key="9">
    <source>
        <dbReference type="ARBA" id="ARBA00048273"/>
    </source>
</evidence>
<dbReference type="PANTHER" id="PTHR46036">
    <property type="entry name" value="LACTOYLGLUTATHIONE LYASE"/>
    <property type="match status" value="1"/>
</dbReference>
<evidence type="ECO:0000313" key="15">
    <source>
        <dbReference type="Proteomes" id="UP001187192"/>
    </source>
</evidence>
<feature type="active site" description="Proton donor/acceptor" evidence="10">
    <location>
        <position position="191"/>
    </location>
</feature>
<dbReference type="FunFam" id="3.10.180.10:FF:000004">
    <property type="entry name" value="Lactoylglutathione lyase"/>
    <property type="match status" value="1"/>
</dbReference>
<gene>
    <name evidence="14" type="ORF">TIFTF001_019756</name>
</gene>
<feature type="binding site" evidence="11">
    <location>
        <position position="143"/>
    </location>
    <ligand>
        <name>Zn(2+)</name>
        <dbReference type="ChEBI" id="CHEBI:29105"/>
        <note>ligand shared between dimeric partners</note>
    </ligand>
</feature>
<evidence type="ECO:0000256" key="2">
    <source>
        <dbReference type="ARBA" id="ARBA00005008"/>
    </source>
</evidence>
<dbReference type="GO" id="GO:0046872">
    <property type="term" value="F:metal ion binding"/>
    <property type="evidence" value="ECO:0007669"/>
    <property type="project" value="UniProtKB-UniRule"/>
</dbReference>
<evidence type="ECO:0000256" key="6">
    <source>
        <dbReference type="ARBA" id="ARBA00022737"/>
    </source>
</evidence>
<evidence type="ECO:0000256" key="5">
    <source>
        <dbReference type="ARBA" id="ARBA00022723"/>
    </source>
</evidence>
<dbReference type="PANTHER" id="PTHR46036:SF5">
    <property type="entry name" value="LACTOYLGLUTATHIONE LYASE"/>
    <property type="match status" value="1"/>
</dbReference>
<evidence type="ECO:0000256" key="12">
    <source>
        <dbReference type="RuleBase" id="RU361179"/>
    </source>
</evidence>
<name>A0AA88ADK0_FICCA</name>
<dbReference type="PROSITE" id="PS00934">
    <property type="entry name" value="GLYOXALASE_I_1"/>
    <property type="match status" value="2"/>
</dbReference>
<comment type="function">
    <text evidence="1 12">Catalyzes the conversion of hemimercaptal, formed from methylglyoxal and glutathione, to S-lactoylglutathione.</text>
</comment>
<dbReference type="GO" id="GO:0019243">
    <property type="term" value="P:methylglyoxal catabolic process to D-lactate via S-lactoyl-glutathione"/>
    <property type="evidence" value="ECO:0007669"/>
    <property type="project" value="TreeGrafter"/>
</dbReference>
<evidence type="ECO:0000256" key="1">
    <source>
        <dbReference type="ARBA" id="ARBA00003610"/>
    </source>
</evidence>
<dbReference type="SUPFAM" id="SSF54593">
    <property type="entry name" value="Glyoxalase/Bleomycin resistance protein/Dihydroxybiphenyl dioxygenase"/>
    <property type="match status" value="2"/>
</dbReference>
<evidence type="ECO:0000256" key="4">
    <source>
        <dbReference type="ARBA" id="ARBA00012081"/>
    </source>
</evidence>
<keyword evidence="5 11" id="KW-0479">Metal-binding</keyword>
<dbReference type="InterPro" id="IPR037523">
    <property type="entry name" value="VOC_core"/>
</dbReference>
<dbReference type="Gene3D" id="3.10.180.10">
    <property type="entry name" value="2,3-Dihydroxybiphenyl 1,2-Dioxygenase, domain 1"/>
    <property type="match status" value="3"/>
</dbReference>
<evidence type="ECO:0000256" key="11">
    <source>
        <dbReference type="PIRSR" id="PIRSR604361-3"/>
    </source>
</evidence>
<evidence type="ECO:0000256" key="8">
    <source>
        <dbReference type="ARBA" id="ARBA00030537"/>
    </source>
</evidence>
<dbReference type="EC" id="4.4.1.5" evidence="4 12"/>
<feature type="binding site" evidence="11">
    <location>
        <position position="125"/>
    </location>
    <ligand>
        <name>Zn(2+)</name>
        <dbReference type="ChEBI" id="CHEBI:29105"/>
        <note>ligand shared between dimeric partners</note>
    </ligand>
</feature>
<dbReference type="GO" id="GO:0005737">
    <property type="term" value="C:cytoplasm"/>
    <property type="evidence" value="ECO:0007669"/>
    <property type="project" value="TreeGrafter"/>
</dbReference>
<keyword evidence="15" id="KW-1185">Reference proteome</keyword>
<comment type="pathway">
    <text evidence="2 12">Secondary metabolite metabolism; methylglyoxal degradation; (R)-lactate from methylglyoxal: step 1/2.</text>
</comment>
<dbReference type="EMBL" id="BTGU01000034">
    <property type="protein sequence ID" value="GMN50584.1"/>
    <property type="molecule type" value="Genomic_DNA"/>
</dbReference>
<dbReference type="NCBIfam" id="TIGR00068">
    <property type="entry name" value="glyox_I"/>
    <property type="match status" value="1"/>
</dbReference>
<comment type="catalytic activity">
    <reaction evidence="9 12">
        <text>(R)-S-lactoylglutathione = methylglyoxal + glutathione</text>
        <dbReference type="Rhea" id="RHEA:19069"/>
        <dbReference type="ChEBI" id="CHEBI:17158"/>
        <dbReference type="ChEBI" id="CHEBI:57474"/>
        <dbReference type="ChEBI" id="CHEBI:57925"/>
        <dbReference type="EC" id="4.4.1.5"/>
    </reaction>
</comment>
<evidence type="ECO:0000256" key="7">
    <source>
        <dbReference type="ARBA" id="ARBA00023239"/>
    </source>
</evidence>
<dbReference type="Pfam" id="PF00903">
    <property type="entry name" value="Glyoxalase"/>
    <property type="match status" value="2"/>
</dbReference>
<keyword evidence="11 12" id="KW-0862">Zinc</keyword>
<dbReference type="InterPro" id="IPR018146">
    <property type="entry name" value="Glyoxalase_1_CS"/>
</dbReference>
<keyword evidence="7 12" id="KW-0456">Lyase</keyword>
<comment type="similarity">
    <text evidence="3 12">Belongs to the glyoxalase I family.</text>
</comment>
<organism evidence="14 15">
    <name type="scientific">Ficus carica</name>
    <name type="common">Common fig</name>
    <dbReference type="NCBI Taxonomy" id="3494"/>
    <lineage>
        <taxon>Eukaryota</taxon>
        <taxon>Viridiplantae</taxon>
        <taxon>Streptophyta</taxon>
        <taxon>Embryophyta</taxon>
        <taxon>Tracheophyta</taxon>
        <taxon>Spermatophyta</taxon>
        <taxon>Magnoliopsida</taxon>
        <taxon>eudicotyledons</taxon>
        <taxon>Gunneridae</taxon>
        <taxon>Pentapetalae</taxon>
        <taxon>rosids</taxon>
        <taxon>fabids</taxon>
        <taxon>Rosales</taxon>
        <taxon>Moraceae</taxon>
        <taxon>Ficeae</taxon>
        <taxon>Ficus</taxon>
    </lineage>
</organism>
<feature type="binding site" evidence="11">
    <location>
        <position position="191"/>
    </location>
    <ligand>
        <name>Zn(2+)</name>
        <dbReference type="ChEBI" id="CHEBI:29105"/>
        <note>ligand shared between dimeric partners</note>
    </ligand>
</feature>
<sequence>MVSDIVNWGLMVVIWQNSAVPQSQLFGLKATMMLRGEGNSRSAATGGNVAHASTAAAPENVLEWVKKDKRRLLHVVYRVGDMDRTIKFYTECLGMKLLRKRDIPEERYTNAFLGYGPEDSHFVVELTYNYGIDKYDIGTGFGHFGVAVEDVAKTVELIKAKGGKVTREPGPVKGGSTVIAFIEDPDGYKFELLERGPTPEPLCQVMLRVGDLERSINFYEKAFGMELLRTRDNPEYKYTIAMLGYGPEDKNAVLELTYNYGVTEYEKGNAYAQVENLIAPLISEAFLSNVFNICSARLAYIIPSIMLLASIQIAIGTDDVYKTAEAVKLVGGKVTREPGPLPGINTKITACLDPDGWKTSLAYQAWNTEMAASERSQFFGSALPVTD</sequence>
<proteinExistence type="inferred from homology"/>
<dbReference type="InterPro" id="IPR004361">
    <property type="entry name" value="Glyoxalase_1"/>
</dbReference>
<keyword evidence="6" id="KW-0677">Repeat</keyword>
<dbReference type="PROSITE" id="PS51819">
    <property type="entry name" value="VOC"/>
    <property type="match status" value="2"/>
</dbReference>
<evidence type="ECO:0000313" key="14">
    <source>
        <dbReference type="EMBL" id="GMN50584.1"/>
    </source>
</evidence>
<dbReference type="InterPro" id="IPR029068">
    <property type="entry name" value="Glyas_Bleomycin-R_OHBP_Dase"/>
</dbReference>
<feature type="domain" description="VOC" evidence="13">
    <location>
        <begin position="201"/>
        <end position="364"/>
    </location>
</feature>
<feature type="domain" description="VOC" evidence="13">
    <location>
        <begin position="71"/>
        <end position="195"/>
    </location>
</feature>
<comment type="cofactor">
    <cofactor evidence="11">
        <name>Zn(2+)</name>
        <dbReference type="ChEBI" id="CHEBI:29105"/>
    </cofactor>
    <text evidence="11">Binds 1 zinc ion per subunit. In the homodimer, two zinc ions are bound between subunits.</text>
</comment>
<dbReference type="Proteomes" id="UP001187192">
    <property type="component" value="Unassembled WGS sequence"/>
</dbReference>
<evidence type="ECO:0000259" key="13">
    <source>
        <dbReference type="PROSITE" id="PS51819"/>
    </source>
</evidence>
<accession>A0AA88ADK0</accession>
<reference evidence="14" key="1">
    <citation type="submission" date="2023-07" db="EMBL/GenBank/DDBJ databases">
        <title>draft genome sequence of fig (Ficus carica).</title>
        <authorList>
            <person name="Takahashi T."/>
            <person name="Nishimura K."/>
        </authorList>
    </citation>
    <scope>NUCLEOTIDE SEQUENCE</scope>
</reference>
<protein>
    <recommendedName>
        <fullName evidence="4 12">Lactoylglutathione lyase</fullName>
        <ecNumber evidence="4 12">4.4.1.5</ecNumber>
    </recommendedName>
    <alternativeName>
        <fullName evidence="8 12">Glyoxalase I</fullName>
    </alternativeName>
</protein>
<dbReference type="AlphaFoldDB" id="A0AA88ADK0"/>
<dbReference type="CDD" id="cd16358">
    <property type="entry name" value="GlxI_Ni"/>
    <property type="match status" value="1"/>
</dbReference>
<dbReference type="GO" id="GO:0004462">
    <property type="term" value="F:lactoylglutathione lyase activity"/>
    <property type="evidence" value="ECO:0007669"/>
    <property type="project" value="UniProtKB-UniRule"/>
</dbReference>
<dbReference type="InterPro" id="IPR004360">
    <property type="entry name" value="Glyas_Fos-R_dOase_dom"/>
</dbReference>
<evidence type="ECO:0000256" key="3">
    <source>
        <dbReference type="ARBA" id="ARBA00010363"/>
    </source>
</evidence>